<feature type="domain" description="CheW-like" evidence="11">
    <location>
        <begin position="534"/>
        <end position="664"/>
    </location>
</feature>
<dbReference type="SUPFAM" id="SSF50341">
    <property type="entry name" value="CheW-like"/>
    <property type="match status" value="1"/>
</dbReference>
<dbReference type="PROSITE" id="PS50851">
    <property type="entry name" value="CHEW"/>
    <property type="match status" value="1"/>
</dbReference>
<evidence type="ECO:0000313" key="14">
    <source>
        <dbReference type="Proteomes" id="UP000035489"/>
    </source>
</evidence>
<keyword evidence="4 9" id="KW-0597">Phosphoprotein</keyword>
<sequence>MDDLLQHFIVEARELIQQATDDLLALERDPKAVAPMDSAFRAVHTLKGSVGLFDLAPMGFALHAAEDLLGALKEGRARIDANVVDTLLECIGQTERWVGEIERTGQLPPDAAEEGYRLARVLRSQVDEGVARATPADTPIDLGWVEDLMAQNPDPAAMKAQTKPLVAIRYTPRADCFFAGDDPVALLRSVPDLVSVRLSSRDPWPPTTEIDPFACNLRIEALSGGGLDAVKAVFRFVPDQVTIHEVARSVADHADAAGPGSGAESTVTDGAGGARARTLRVDAARIDHLADLVGEMVVAKNALAHLAGQVRDRLDRKDLAQGLLVSQAAIDRIVAELHRAVMDVRMMPMRDIFRRFPRAVRDIAGPLAKAVDFSMEGEDVEADKSIVEGLFEPLLHVLRNAIGHGAEPEQLRLEAGKPARTRVMLRARREGDRVLIEVQDDGRGIDPAAIRQVACERGIAPADELERMSDAEIVNLIFAPGFSTASEVTDLSGRGVGMDAVHSAVERLGGQVTVQSLQGHGTTIRLSLPLTIVMARVMAVRVGHELYGIPLDGVIETAFVPASRVVPVQEAEAFVLRDRTLPLVRLSDLLEIPRPAEPPLGMKVVVMALDDGPVGISVDAFAERMDVLMRPMSGILAGMPGVMGTALLGDGSVLMILDIPELIG</sequence>
<dbReference type="PANTHER" id="PTHR43395">
    <property type="entry name" value="SENSOR HISTIDINE KINASE CHEA"/>
    <property type="match status" value="1"/>
</dbReference>
<dbReference type="InterPro" id="IPR004358">
    <property type="entry name" value="Sig_transdc_His_kin-like_C"/>
</dbReference>
<dbReference type="InterPro" id="IPR003594">
    <property type="entry name" value="HATPase_dom"/>
</dbReference>
<dbReference type="Gene3D" id="1.20.120.160">
    <property type="entry name" value="HPT domain"/>
    <property type="match status" value="1"/>
</dbReference>
<dbReference type="SUPFAM" id="SSF47226">
    <property type="entry name" value="Histidine-containing phosphotransfer domain, HPT domain"/>
    <property type="match status" value="1"/>
</dbReference>
<dbReference type="CDD" id="cd00088">
    <property type="entry name" value="HPT"/>
    <property type="match status" value="1"/>
</dbReference>
<dbReference type="Proteomes" id="UP000035489">
    <property type="component" value="Unassembled WGS sequence"/>
</dbReference>
<evidence type="ECO:0000256" key="9">
    <source>
        <dbReference type="PROSITE-ProRule" id="PRU00110"/>
    </source>
</evidence>
<dbReference type="GO" id="GO:0005737">
    <property type="term" value="C:cytoplasm"/>
    <property type="evidence" value="ECO:0007669"/>
    <property type="project" value="InterPro"/>
</dbReference>
<dbReference type="AlphaFoldDB" id="A0A0H1R6P5"/>
<dbReference type="FunFam" id="3.30.565.10:FF:000016">
    <property type="entry name" value="Chemotaxis protein CheA, putative"/>
    <property type="match status" value="1"/>
</dbReference>
<dbReference type="Pfam" id="PF01584">
    <property type="entry name" value="CheW"/>
    <property type="match status" value="1"/>
</dbReference>
<dbReference type="PANTHER" id="PTHR43395:SF1">
    <property type="entry name" value="CHEMOTAXIS PROTEIN CHEA"/>
    <property type="match status" value="1"/>
</dbReference>
<comment type="catalytic activity">
    <reaction evidence="1">
        <text>ATP + protein L-histidine = ADP + protein N-phospho-L-histidine.</text>
        <dbReference type="EC" id="2.7.13.3"/>
    </reaction>
</comment>
<evidence type="ECO:0000256" key="3">
    <source>
        <dbReference type="ARBA" id="ARBA00021495"/>
    </source>
</evidence>
<feature type="modified residue" description="Phosphohistidine" evidence="9">
    <location>
        <position position="44"/>
    </location>
</feature>
<evidence type="ECO:0000256" key="5">
    <source>
        <dbReference type="ARBA" id="ARBA00022679"/>
    </source>
</evidence>
<dbReference type="Pfam" id="PF01627">
    <property type="entry name" value="Hpt"/>
    <property type="match status" value="1"/>
</dbReference>
<evidence type="ECO:0000256" key="8">
    <source>
        <dbReference type="ARBA" id="ARBA00035100"/>
    </source>
</evidence>
<dbReference type="InterPro" id="IPR002545">
    <property type="entry name" value="CheW-lke_dom"/>
</dbReference>
<name>A0A0H1R6P5_9HYPH</name>
<dbReference type="PROSITE" id="PS50109">
    <property type="entry name" value="HIS_KIN"/>
    <property type="match status" value="1"/>
</dbReference>
<keyword evidence="7" id="KW-0902">Two-component regulatory system</keyword>
<dbReference type="OrthoDB" id="9803176at2"/>
<gene>
    <name evidence="13" type="ORF">AA309_25465</name>
</gene>
<evidence type="ECO:0000256" key="7">
    <source>
        <dbReference type="ARBA" id="ARBA00023012"/>
    </source>
</evidence>
<dbReference type="InterPro" id="IPR036061">
    <property type="entry name" value="CheW-like_dom_sf"/>
</dbReference>
<evidence type="ECO:0000256" key="2">
    <source>
        <dbReference type="ARBA" id="ARBA00012438"/>
    </source>
</evidence>
<dbReference type="Gene3D" id="2.30.30.40">
    <property type="entry name" value="SH3 Domains"/>
    <property type="match status" value="1"/>
</dbReference>
<evidence type="ECO:0000256" key="4">
    <source>
        <dbReference type="ARBA" id="ARBA00022553"/>
    </source>
</evidence>
<dbReference type="Pfam" id="PF02518">
    <property type="entry name" value="HATPase_c"/>
    <property type="match status" value="1"/>
</dbReference>
<feature type="domain" description="HPt" evidence="12">
    <location>
        <begin position="1"/>
        <end position="101"/>
    </location>
</feature>
<dbReference type="SMART" id="SM01231">
    <property type="entry name" value="H-kinase_dim"/>
    <property type="match status" value="1"/>
</dbReference>
<dbReference type="InterPro" id="IPR008207">
    <property type="entry name" value="Sig_transdc_His_kin_Hpt_dom"/>
</dbReference>
<dbReference type="InterPro" id="IPR051315">
    <property type="entry name" value="Bact_Chemotaxis_CheA"/>
</dbReference>
<dbReference type="PROSITE" id="PS50894">
    <property type="entry name" value="HPT"/>
    <property type="match status" value="1"/>
</dbReference>
<dbReference type="Pfam" id="PF02895">
    <property type="entry name" value="H-kinase_dim"/>
    <property type="match status" value="1"/>
</dbReference>
<dbReference type="SUPFAM" id="SSF47384">
    <property type="entry name" value="Homodimeric domain of signal transducing histidine kinase"/>
    <property type="match status" value="1"/>
</dbReference>
<dbReference type="InterPro" id="IPR036890">
    <property type="entry name" value="HATPase_C_sf"/>
</dbReference>
<dbReference type="SUPFAM" id="SSF55874">
    <property type="entry name" value="ATPase domain of HSP90 chaperone/DNA topoisomerase II/histidine kinase"/>
    <property type="match status" value="1"/>
</dbReference>
<dbReference type="GO" id="GO:0006935">
    <property type="term" value="P:chemotaxis"/>
    <property type="evidence" value="ECO:0007669"/>
    <property type="project" value="InterPro"/>
</dbReference>
<dbReference type="PATRIC" id="fig|1225564.3.peg.6652"/>
<dbReference type="Gene3D" id="3.30.565.10">
    <property type="entry name" value="Histidine kinase-like ATPase, C-terminal domain"/>
    <property type="match status" value="1"/>
</dbReference>
<dbReference type="InterPro" id="IPR036641">
    <property type="entry name" value="HPT_dom_sf"/>
</dbReference>
<dbReference type="InterPro" id="IPR004105">
    <property type="entry name" value="CheA-like_dim"/>
</dbReference>
<reference evidence="13 14" key="1">
    <citation type="submission" date="2015-05" db="EMBL/GenBank/DDBJ databases">
        <title>Draft genome sequence of Microvirga vignae strain BR3299, a novel nitrogen fixing bacteria isolated from Brazil semi-aired region.</title>
        <authorList>
            <person name="Zilli J.E."/>
            <person name="Passos S.R."/>
            <person name="Leite J."/>
            <person name="Baldani J.I."/>
            <person name="Xavier G.R."/>
            <person name="Rumjaneck N.G."/>
            <person name="Simoes-Araujo J.L."/>
        </authorList>
    </citation>
    <scope>NUCLEOTIDE SEQUENCE [LARGE SCALE GENOMIC DNA]</scope>
    <source>
        <strain evidence="13 14">BR3299</strain>
    </source>
</reference>
<keyword evidence="14" id="KW-1185">Reference proteome</keyword>
<evidence type="ECO:0000256" key="6">
    <source>
        <dbReference type="ARBA" id="ARBA00022777"/>
    </source>
</evidence>
<comment type="function">
    <text evidence="8">Involved in the transmission of sensory signals from the chemoreceptors to the flagellar motors. CheA is autophosphorylated; it can transfer its phosphate group to either CheB or CheY.</text>
</comment>
<dbReference type="STRING" id="1225564.AA309_25465"/>
<evidence type="ECO:0000259" key="11">
    <source>
        <dbReference type="PROSITE" id="PS50851"/>
    </source>
</evidence>
<dbReference type="EC" id="2.7.13.3" evidence="2"/>
<dbReference type="InterPro" id="IPR037006">
    <property type="entry name" value="CheA-like_homodim_sf"/>
</dbReference>
<dbReference type="SMART" id="SM00260">
    <property type="entry name" value="CheW"/>
    <property type="match status" value="1"/>
</dbReference>
<dbReference type="RefSeq" id="WP_047191825.1">
    <property type="nucleotide sequence ID" value="NZ_LCYG01000083.1"/>
</dbReference>
<dbReference type="InterPro" id="IPR005467">
    <property type="entry name" value="His_kinase_dom"/>
</dbReference>
<proteinExistence type="predicted"/>
<evidence type="ECO:0000256" key="1">
    <source>
        <dbReference type="ARBA" id="ARBA00000085"/>
    </source>
</evidence>
<dbReference type="SMART" id="SM00387">
    <property type="entry name" value="HATPase_c"/>
    <property type="match status" value="1"/>
</dbReference>
<evidence type="ECO:0000259" key="12">
    <source>
        <dbReference type="PROSITE" id="PS50894"/>
    </source>
</evidence>
<evidence type="ECO:0000313" key="13">
    <source>
        <dbReference type="EMBL" id="KLK90496.1"/>
    </source>
</evidence>
<dbReference type="InterPro" id="IPR036097">
    <property type="entry name" value="HisK_dim/P_sf"/>
</dbReference>
<dbReference type="EMBL" id="LCYG01000083">
    <property type="protein sequence ID" value="KLK90496.1"/>
    <property type="molecule type" value="Genomic_DNA"/>
</dbReference>
<keyword evidence="5" id="KW-0808">Transferase</keyword>
<evidence type="ECO:0000259" key="10">
    <source>
        <dbReference type="PROSITE" id="PS50109"/>
    </source>
</evidence>
<dbReference type="GO" id="GO:0000155">
    <property type="term" value="F:phosphorelay sensor kinase activity"/>
    <property type="evidence" value="ECO:0007669"/>
    <property type="project" value="InterPro"/>
</dbReference>
<organism evidence="13 14">
    <name type="scientific">Microvirga vignae</name>
    <dbReference type="NCBI Taxonomy" id="1225564"/>
    <lineage>
        <taxon>Bacteria</taxon>
        <taxon>Pseudomonadati</taxon>
        <taxon>Pseudomonadota</taxon>
        <taxon>Alphaproteobacteria</taxon>
        <taxon>Hyphomicrobiales</taxon>
        <taxon>Methylobacteriaceae</taxon>
        <taxon>Microvirga</taxon>
    </lineage>
</organism>
<keyword evidence="6" id="KW-0418">Kinase</keyword>
<dbReference type="PRINTS" id="PR00344">
    <property type="entry name" value="BCTRLSENSOR"/>
</dbReference>
<protein>
    <recommendedName>
        <fullName evidence="3">Chemotaxis protein CheA</fullName>
        <ecNumber evidence="2">2.7.13.3</ecNumber>
    </recommendedName>
</protein>
<dbReference type="Gene3D" id="1.10.287.560">
    <property type="entry name" value="Histidine kinase CheA-like, homodimeric domain"/>
    <property type="match status" value="1"/>
</dbReference>
<dbReference type="SMART" id="SM00073">
    <property type="entry name" value="HPT"/>
    <property type="match status" value="1"/>
</dbReference>
<comment type="caution">
    <text evidence="13">The sequence shown here is derived from an EMBL/GenBank/DDBJ whole genome shotgun (WGS) entry which is preliminary data.</text>
</comment>
<accession>A0A0H1R6P5</accession>
<feature type="domain" description="Histidine kinase" evidence="10">
    <location>
        <begin position="330"/>
        <end position="532"/>
    </location>
</feature>